<proteinExistence type="predicted"/>
<sequence length="433" mass="47373">MANVLQELLAAGLIDKLEGSDERFKKMTQAADGLAKEFRSSPALLIPAILTALGGDIATDDPLIEMAETALLAEWETLQSVHTDKPIQIYRALLLTACAAVAQERNAAILWLTATDMLQFSQLGREKSAVFKLISLFGDATEQQDISLFAPSTKTARKSTDLPKLDFKEVTFAEVDRNALFGEIGTATGPTNLQNVQYIPGKTHNRYWANQNPQHWGEDFANVMKDVLGDRFDGLGEACADELNGICEALVTAFKAQSQGLQSSISLAQSVSTREQVRLDALWWYESMYSASAKMSYREMDPLAAAILMPLDLISIMPSVTPSSVAYLLSEAVARLPNAGFENVLTLKDVLARVASLRQVIPDSRMEGFNPPTRAGRLSLRDIVRLALEDPSASASDLLHRARVPEDATISLPLLARALLRQEQAIRLAEVTK</sequence>
<reference evidence="2 3" key="2">
    <citation type="journal article" date="2018" name="Nature">
        <title>Mutant phenotypes for thousands of bacterial genes of unknown function.</title>
        <authorList>
            <person name="Price M.N."/>
            <person name="Wetmore K.M."/>
            <person name="Waters R.J."/>
            <person name="Callaghan M."/>
            <person name="Ray J."/>
            <person name="Liu H."/>
            <person name="Kuehl J.V."/>
            <person name="Melnyk R.A."/>
            <person name="Lamson J.S."/>
            <person name="Suh Y."/>
            <person name="Carlson H.K."/>
            <person name="Esquivel Z."/>
            <person name="Sadeeshkumar H."/>
            <person name="Chakraborty R."/>
            <person name="Zane G.M."/>
            <person name="Rubin B.E."/>
            <person name="Wall J.D."/>
            <person name="Visel A."/>
            <person name="Bristow J."/>
            <person name="Blow M.J."/>
            <person name="Arkin A.P."/>
            <person name="Deutschbauer A.M."/>
        </authorList>
    </citation>
    <scope>NUCLEOTIDE SEQUENCE [LARGE SCALE GENOMIC DNA]</scope>
    <source>
        <strain evidence="2 3">FW300-N1B4</strain>
    </source>
</reference>
<evidence type="ECO:0000259" key="1">
    <source>
        <dbReference type="Pfam" id="PF19994"/>
    </source>
</evidence>
<organism evidence="2 3">
    <name type="scientific">Pseudomonas fluorescens</name>
    <dbReference type="NCBI Taxonomy" id="294"/>
    <lineage>
        <taxon>Bacteria</taxon>
        <taxon>Pseudomonadati</taxon>
        <taxon>Pseudomonadota</taxon>
        <taxon>Gammaproteobacteria</taxon>
        <taxon>Pseudomonadales</taxon>
        <taxon>Pseudomonadaceae</taxon>
        <taxon>Pseudomonas</taxon>
    </lineage>
</organism>
<name>A0A166P2E3_PSEFL</name>
<dbReference type="OrthoDB" id="958025at2"/>
<reference evidence="3" key="1">
    <citation type="submission" date="2016-03" db="EMBL/GenBank/DDBJ databases">
        <authorList>
            <person name="Ray J."/>
            <person name="Price M."/>
            <person name="Deutschbauer A."/>
        </authorList>
    </citation>
    <scope>NUCLEOTIDE SEQUENCE [LARGE SCALE GENOMIC DNA]</scope>
    <source>
        <strain evidence="3">FW300-N1B4</strain>
    </source>
</reference>
<comment type="caution">
    <text evidence="2">The sequence shown here is derived from an EMBL/GenBank/DDBJ whole genome shotgun (WGS) entry which is preliminary data.</text>
</comment>
<gene>
    <name evidence="2" type="ORF">A1D17_19675</name>
</gene>
<evidence type="ECO:0000313" key="2">
    <source>
        <dbReference type="EMBL" id="KZN18269.1"/>
    </source>
</evidence>
<dbReference type="EMBL" id="LUKJ01000003">
    <property type="protein sequence ID" value="KZN18269.1"/>
    <property type="molecule type" value="Genomic_DNA"/>
</dbReference>
<accession>A0A166P2E3</accession>
<dbReference type="Pfam" id="PF19994">
    <property type="entry name" value="GASH"/>
    <property type="match status" value="1"/>
</dbReference>
<dbReference type="InterPro" id="IPR045523">
    <property type="entry name" value="GASH"/>
</dbReference>
<protein>
    <recommendedName>
        <fullName evidence="1">GTPase-associated system helical domain-containing protein</fullName>
    </recommendedName>
</protein>
<evidence type="ECO:0000313" key="3">
    <source>
        <dbReference type="Proteomes" id="UP000076489"/>
    </source>
</evidence>
<feature type="domain" description="GTPase-associated system helical" evidence="1">
    <location>
        <begin position="5"/>
        <end position="428"/>
    </location>
</feature>
<dbReference type="AlphaFoldDB" id="A0A166P2E3"/>
<dbReference type="Proteomes" id="UP000076489">
    <property type="component" value="Unassembled WGS sequence"/>
</dbReference>
<dbReference type="RefSeq" id="WP_063342588.1">
    <property type="nucleotide sequence ID" value="NZ_LUKJ01000003.1"/>
</dbReference>